<dbReference type="PANTHER" id="PTHR13847">
    <property type="entry name" value="SARCOSINE DEHYDROGENASE-RELATED"/>
    <property type="match status" value="1"/>
</dbReference>
<dbReference type="Proteomes" id="UP000629468">
    <property type="component" value="Unassembled WGS sequence"/>
</dbReference>
<feature type="domain" description="FAD dependent oxidoreductase" evidence="2">
    <location>
        <begin position="65"/>
        <end position="171"/>
    </location>
</feature>
<name>A0A8H7FC31_AGABI</name>
<protein>
    <recommendedName>
        <fullName evidence="2">FAD dependent oxidoreductase domain-containing protein</fullName>
    </recommendedName>
</protein>
<evidence type="ECO:0000313" key="3">
    <source>
        <dbReference type="EMBL" id="KAF7784803.1"/>
    </source>
</evidence>
<accession>A0A8H7FC31</accession>
<proteinExistence type="predicted"/>
<keyword evidence="1" id="KW-0732">Signal</keyword>
<evidence type="ECO:0000313" key="4">
    <source>
        <dbReference type="Proteomes" id="UP000629468"/>
    </source>
</evidence>
<gene>
    <name evidence="3" type="ORF">Agabi119p4_968</name>
</gene>
<dbReference type="GO" id="GO:0005737">
    <property type="term" value="C:cytoplasm"/>
    <property type="evidence" value="ECO:0007669"/>
    <property type="project" value="TreeGrafter"/>
</dbReference>
<feature type="chain" id="PRO_5034654530" description="FAD dependent oxidoreductase domain-containing protein" evidence="1">
    <location>
        <begin position="23"/>
        <end position="239"/>
    </location>
</feature>
<dbReference type="InterPro" id="IPR036188">
    <property type="entry name" value="FAD/NAD-bd_sf"/>
</dbReference>
<evidence type="ECO:0000259" key="2">
    <source>
        <dbReference type="Pfam" id="PF01266"/>
    </source>
</evidence>
<dbReference type="Pfam" id="PF01266">
    <property type="entry name" value="DAO"/>
    <property type="match status" value="1"/>
</dbReference>
<dbReference type="Gene3D" id="3.30.9.10">
    <property type="entry name" value="D-Amino Acid Oxidase, subunit A, domain 2"/>
    <property type="match status" value="1"/>
</dbReference>
<reference evidence="3 4" key="1">
    <citation type="journal article" name="Sci. Rep.">
        <title>Telomere-to-telomere assembled and centromere annotated genomes of the two main subspecies of the button mushroom Agaricus bisporus reveal especially polymorphic chromosome ends.</title>
        <authorList>
            <person name="Sonnenberg A.S.M."/>
            <person name="Sedaghat-Telgerd N."/>
            <person name="Lavrijssen B."/>
            <person name="Ohm R.A."/>
            <person name="Hendrickx P.M."/>
            <person name="Scholtmeijer K."/>
            <person name="Baars J.J.P."/>
            <person name="van Peer A."/>
        </authorList>
    </citation>
    <scope>NUCLEOTIDE SEQUENCE [LARGE SCALE GENOMIC DNA]</scope>
    <source>
        <strain evidence="3 4">H119_p4</strain>
    </source>
</reference>
<dbReference type="Gene3D" id="3.50.50.60">
    <property type="entry name" value="FAD/NAD(P)-binding domain"/>
    <property type="match status" value="1"/>
</dbReference>
<feature type="signal peptide" evidence="1">
    <location>
        <begin position="1"/>
        <end position="22"/>
    </location>
</feature>
<evidence type="ECO:0000256" key="1">
    <source>
        <dbReference type="SAM" id="SignalP"/>
    </source>
</evidence>
<dbReference type="PANTHER" id="PTHR13847:SF213">
    <property type="entry name" value="DEPENDENT OXIDOREDUCTASE, PUTATIVE-RELATED"/>
    <property type="match status" value="1"/>
</dbReference>
<comment type="caution">
    <text evidence="3">The sequence shown here is derived from an EMBL/GenBank/DDBJ whole genome shotgun (WGS) entry which is preliminary data.</text>
</comment>
<dbReference type="EMBL" id="JABXXO010000001">
    <property type="protein sequence ID" value="KAF7784803.1"/>
    <property type="molecule type" value="Genomic_DNA"/>
</dbReference>
<organism evidence="3 4">
    <name type="scientific">Agaricus bisporus var. burnettii</name>
    <dbReference type="NCBI Taxonomy" id="192524"/>
    <lineage>
        <taxon>Eukaryota</taxon>
        <taxon>Fungi</taxon>
        <taxon>Dikarya</taxon>
        <taxon>Basidiomycota</taxon>
        <taxon>Agaricomycotina</taxon>
        <taxon>Agaricomycetes</taxon>
        <taxon>Agaricomycetidae</taxon>
        <taxon>Agaricales</taxon>
        <taxon>Agaricineae</taxon>
        <taxon>Agaricaceae</taxon>
        <taxon>Agaricus</taxon>
    </lineage>
</organism>
<dbReference type="InterPro" id="IPR006076">
    <property type="entry name" value="FAD-dep_OxRdtase"/>
</dbReference>
<dbReference type="AlphaFoldDB" id="A0A8H7FC31"/>
<sequence>MLDNPCLRALLWVLGLVSPTLCRLRKRLTASPGIPVDDPCPSYWMSPPSRIAKHGSDATVPTYADVVIIGSGITGTSVARAILDEETVVVVMLEARDTCSGATGRNGGHITPVLYQDYSELKKKHGAEVAGEIVRFRLSHLDELLAVASEENLLEESQCRETRAYDVYQNPSLYRNAKKLLEVFKRDLPVEGSDMEIVEDRAVLQELQLAPSVVGDTGEAIEKISFEISSADAYAVYEY</sequence>
<dbReference type="SUPFAM" id="SSF51905">
    <property type="entry name" value="FAD/NAD(P)-binding domain"/>
    <property type="match status" value="1"/>
</dbReference>